<keyword evidence="3" id="KW-0812">Transmembrane</keyword>
<dbReference type="GO" id="GO:0034220">
    <property type="term" value="P:monoatomic ion transmembrane transport"/>
    <property type="evidence" value="ECO:0007669"/>
    <property type="project" value="UniProtKB-KW"/>
</dbReference>
<protein>
    <recommendedName>
        <fullName evidence="4">Cyclic nucleotide-binding domain-containing protein</fullName>
    </recommendedName>
</protein>
<comment type="caution">
    <text evidence="5">The sequence shown here is derived from an EMBL/GenBank/DDBJ whole genome shotgun (WGS) entry which is preliminary data.</text>
</comment>
<keyword evidence="3" id="KW-0472">Membrane</keyword>
<sequence>MELNNIGFEPIKNIIGRKDDDHYHPWAAFSSKNWSKIFLASCVIGVSIDPLFLYIPIVRDEGKCLDTDNNMKIIALVLRSLTDFAYVLHIIFRLKDALTISKQHGQSIFHGLPWPYLLIDVLAILPIPQVVVLIHFSKITGLEYLDARKFINLILLLQYVPRILRVYLSAKELGSSFDSLARRIFGAFWYFYSIVRETSCWHKACLKLRKDPTKEQECDPGPFVCGEEHPMKNWRKMNEYCPVNPPNATVFDFGIFSQAIESRIVCNATDFPKKFFRSFWWGLKNLSSFGQNLDTSSSVQENIFSIIICILGLLLFLYLIGNLQTYMQLETTKSEKARRKIGSIQPEIESYLSSINEIEPYKKKVIKKYLSQTIRQGKDFDAQHLFSHIQEHADPNVRNTIEEKAELWISKNEISKLDETPKIKKFIELRFEEGQDVDIVNLLYVLPFSLGMLIKKHMCFPILKKVSLLQNMDDYVYETICKYLKPVTYLEKSYIIRKGEPLDMMLLITQGVVWTFGSSTCPIDGLQKGDFFGNELIEWQLNLESSSYKDLPISSVNLKSHTKVEGFALMAIDLKHVLSSCWHKFHKHNSTNSNEDMKSFAAISTQRIFRCYRRNRKAQKNKNEHSISMN</sequence>
<reference evidence="5 6" key="1">
    <citation type="journal article" date="2020" name="bioRxiv">
        <title>Sequence and annotation of 42 cannabis genomes reveals extensive copy number variation in cannabinoid synthesis and pathogen resistance genes.</title>
        <authorList>
            <person name="Mckernan K.J."/>
            <person name="Helbert Y."/>
            <person name="Kane L.T."/>
            <person name="Ebling H."/>
            <person name="Zhang L."/>
            <person name="Liu B."/>
            <person name="Eaton Z."/>
            <person name="Mclaughlin S."/>
            <person name="Kingan S."/>
            <person name="Baybayan P."/>
            <person name="Concepcion G."/>
            <person name="Jordan M."/>
            <person name="Riva A."/>
            <person name="Barbazuk W."/>
            <person name="Harkins T."/>
        </authorList>
    </citation>
    <scope>NUCLEOTIDE SEQUENCE [LARGE SCALE GENOMIC DNA]</scope>
    <source>
        <strain evidence="6">cv. Jamaican Lion 4</strain>
        <tissue evidence="5">Leaf</tissue>
    </source>
</reference>
<feature type="domain" description="Cyclic nucleotide-binding" evidence="4">
    <location>
        <begin position="468"/>
        <end position="533"/>
    </location>
</feature>
<dbReference type="PANTHER" id="PTHR45651:SF68">
    <property type="entry name" value="ION TRANSPORT DOMAIN-CONTAINING PROTEIN"/>
    <property type="match status" value="1"/>
</dbReference>
<keyword evidence="2" id="KW-0407">Ion channel</keyword>
<dbReference type="SUPFAM" id="SSF51206">
    <property type="entry name" value="cAMP-binding domain-like"/>
    <property type="match status" value="1"/>
</dbReference>
<feature type="transmembrane region" description="Helical" evidence="3">
    <location>
        <begin position="114"/>
        <end position="137"/>
    </location>
</feature>
<dbReference type="PROSITE" id="PS50042">
    <property type="entry name" value="CNMP_BINDING_3"/>
    <property type="match status" value="1"/>
</dbReference>
<feature type="transmembrane region" description="Helical" evidence="3">
    <location>
        <begin position="37"/>
        <end position="55"/>
    </location>
</feature>
<gene>
    <name evidence="5" type="ORF">F8388_024516</name>
</gene>
<evidence type="ECO:0000256" key="3">
    <source>
        <dbReference type="SAM" id="Phobius"/>
    </source>
</evidence>
<dbReference type="InterPro" id="IPR000595">
    <property type="entry name" value="cNMP-bd_dom"/>
</dbReference>
<dbReference type="InterPro" id="IPR014710">
    <property type="entry name" value="RmlC-like_jellyroll"/>
</dbReference>
<evidence type="ECO:0000313" key="5">
    <source>
        <dbReference type="EMBL" id="KAF4380223.1"/>
    </source>
</evidence>
<feature type="transmembrane region" description="Helical" evidence="3">
    <location>
        <begin position="303"/>
        <end position="320"/>
    </location>
</feature>
<dbReference type="AlphaFoldDB" id="A0A7J6GB90"/>
<dbReference type="SUPFAM" id="SSF81324">
    <property type="entry name" value="Voltage-gated potassium channels"/>
    <property type="match status" value="1"/>
</dbReference>
<keyword evidence="1" id="KW-0813">Transport</keyword>
<dbReference type="EMBL" id="JAATIP010000065">
    <property type="protein sequence ID" value="KAF4380223.1"/>
    <property type="molecule type" value="Genomic_DNA"/>
</dbReference>
<evidence type="ECO:0000256" key="1">
    <source>
        <dbReference type="ARBA" id="ARBA00023286"/>
    </source>
</evidence>
<evidence type="ECO:0000259" key="4">
    <source>
        <dbReference type="PROSITE" id="PS50042"/>
    </source>
</evidence>
<evidence type="ECO:0000256" key="2">
    <source>
        <dbReference type="ARBA" id="ARBA00023303"/>
    </source>
</evidence>
<organism evidence="5 6">
    <name type="scientific">Cannabis sativa</name>
    <name type="common">Hemp</name>
    <name type="synonym">Marijuana</name>
    <dbReference type="NCBI Taxonomy" id="3483"/>
    <lineage>
        <taxon>Eukaryota</taxon>
        <taxon>Viridiplantae</taxon>
        <taxon>Streptophyta</taxon>
        <taxon>Embryophyta</taxon>
        <taxon>Tracheophyta</taxon>
        <taxon>Spermatophyta</taxon>
        <taxon>Magnoliopsida</taxon>
        <taxon>eudicotyledons</taxon>
        <taxon>Gunneridae</taxon>
        <taxon>Pentapetalae</taxon>
        <taxon>rosids</taxon>
        <taxon>fabids</taxon>
        <taxon>Rosales</taxon>
        <taxon>Cannabaceae</taxon>
        <taxon>Cannabis</taxon>
    </lineage>
</organism>
<keyword evidence="3" id="KW-1133">Transmembrane helix</keyword>
<dbReference type="PANTHER" id="PTHR45651">
    <property type="entry name" value="CYCLIC NUCLEOTIDE-GATED ION CHANNEL 15-RELATED-RELATED"/>
    <property type="match status" value="1"/>
</dbReference>
<proteinExistence type="predicted"/>
<keyword evidence="1" id="KW-1071">Ligand-gated ion channel</keyword>
<dbReference type="InterPro" id="IPR018490">
    <property type="entry name" value="cNMP-bd_dom_sf"/>
</dbReference>
<dbReference type="Gene3D" id="2.60.120.10">
    <property type="entry name" value="Jelly Rolls"/>
    <property type="match status" value="1"/>
</dbReference>
<name>A0A7J6GB90_CANSA</name>
<accession>A0A7J6GB90</accession>
<dbReference type="Proteomes" id="UP000525078">
    <property type="component" value="Unassembled WGS sequence"/>
</dbReference>
<keyword evidence="1" id="KW-0406">Ion transport</keyword>
<dbReference type="Gene3D" id="1.10.287.70">
    <property type="match status" value="1"/>
</dbReference>
<evidence type="ECO:0000313" key="6">
    <source>
        <dbReference type="Proteomes" id="UP000525078"/>
    </source>
</evidence>
<dbReference type="GO" id="GO:0016020">
    <property type="term" value="C:membrane"/>
    <property type="evidence" value="ECO:0007669"/>
    <property type="project" value="UniProtKB-SubCell"/>
</dbReference>
<dbReference type="CDD" id="cd00038">
    <property type="entry name" value="CAP_ED"/>
    <property type="match status" value="1"/>
</dbReference>
<feature type="transmembrane region" description="Helical" evidence="3">
    <location>
        <begin position="76"/>
        <end position="94"/>
    </location>
</feature>